<dbReference type="Proteomes" id="UP000265515">
    <property type="component" value="Unassembled WGS sequence"/>
</dbReference>
<name>A0A388MCX0_CHABU</name>
<dbReference type="EMBL" id="BFEA01001034">
    <property type="protein sequence ID" value="GBG92322.1"/>
    <property type="molecule type" value="Genomic_DNA"/>
</dbReference>
<organism evidence="1 2">
    <name type="scientific">Chara braunii</name>
    <name type="common">Braun's stonewort</name>
    <dbReference type="NCBI Taxonomy" id="69332"/>
    <lineage>
        <taxon>Eukaryota</taxon>
        <taxon>Viridiplantae</taxon>
        <taxon>Streptophyta</taxon>
        <taxon>Charophyceae</taxon>
        <taxon>Charales</taxon>
        <taxon>Characeae</taxon>
        <taxon>Chara</taxon>
    </lineage>
</organism>
<evidence type="ECO:0000313" key="2">
    <source>
        <dbReference type="Proteomes" id="UP000265515"/>
    </source>
</evidence>
<reference evidence="1 2" key="1">
    <citation type="journal article" date="2018" name="Cell">
        <title>The Chara Genome: Secondary Complexity and Implications for Plant Terrestrialization.</title>
        <authorList>
            <person name="Nishiyama T."/>
            <person name="Sakayama H."/>
            <person name="Vries J.D."/>
            <person name="Buschmann H."/>
            <person name="Saint-Marcoux D."/>
            <person name="Ullrich K.K."/>
            <person name="Haas F.B."/>
            <person name="Vanderstraeten L."/>
            <person name="Becker D."/>
            <person name="Lang D."/>
            <person name="Vosolsobe S."/>
            <person name="Rombauts S."/>
            <person name="Wilhelmsson P.K.I."/>
            <person name="Janitza P."/>
            <person name="Kern R."/>
            <person name="Heyl A."/>
            <person name="Rumpler F."/>
            <person name="Villalobos L.I.A.C."/>
            <person name="Clay J.M."/>
            <person name="Skokan R."/>
            <person name="Toyoda A."/>
            <person name="Suzuki Y."/>
            <person name="Kagoshima H."/>
            <person name="Schijlen E."/>
            <person name="Tajeshwar N."/>
            <person name="Catarino B."/>
            <person name="Hetherington A.J."/>
            <person name="Saltykova A."/>
            <person name="Bonnot C."/>
            <person name="Breuninger H."/>
            <person name="Symeonidi A."/>
            <person name="Radhakrishnan G.V."/>
            <person name="Van Nieuwerburgh F."/>
            <person name="Deforce D."/>
            <person name="Chang C."/>
            <person name="Karol K.G."/>
            <person name="Hedrich R."/>
            <person name="Ulvskov P."/>
            <person name="Glockner G."/>
            <person name="Delwiche C.F."/>
            <person name="Petrasek J."/>
            <person name="Van de Peer Y."/>
            <person name="Friml J."/>
            <person name="Beilby M."/>
            <person name="Dolan L."/>
            <person name="Kohara Y."/>
            <person name="Sugano S."/>
            <person name="Fujiyama A."/>
            <person name="Delaux P.-M."/>
            <person name="Quint M."/>
            <person name="TheiBen G."/>
            <person name="Hagemann M."/>
            <person name="Harholt J."/>
            <person name="Dunand C."/>
            <person name="Zachgo S."/>
            <person name="Langdale J."/>
            <person name="Maumus F."/>
            <person name="Straeten D.V.D."/>
            <person name="Gould S.B."/>
            <person name="Rensing S.A."/>
        </authorList>
    </citation>
    <scope>NUCLEOTIDE SEQUENCE [LARGE SCALE GENOMIC DNA]</scope>
    <source>
        <strain evidence="1 2">S276</strain>
    </source>
</reference>
<dbReference type="Gramene" id="GBG92322">
    <property type="protein sequence ID" value="GBG92322"/>
    <property type="gene ID" value="CBR_g55167"/>
</dbReference>
<evidence type="ECO:0000313" key="1">
    <source>
        <dbReference type="EMBL" id="GBG92322.1"/>
    </source>
</evidence>
<accession>A0A388MCX0</accession>
<proteinExistence type="predicted"/>
<keyword evidence="2" id="KW-1185">Reference proteome</keyword>
<gene>
    <name evidence="1" type="ORF">CBR_g55167</name>
</gene>
<protein>
    <submittedName>
        <fullName evidence="1">Uncharacterized protein</fullName>
    </submittedName>
</protein>
<dbReference type="AlphaFoldDB" id="A0A388MCX0"/>
<comment type="caution">
    <text evidence="1">The sequence shown here is derived from an EMBL/GenBank/DDBJ whole genome shotgun (WGS) entry which is preliminary data.</text>
</comment>
<sequence>MFVVCVYMDPLVCRREPLGTAGGCKDVDAQAPSRGNFGMPGADVQEMKVAGTSFWSRLCNALVYGREPLGAAGECKDVDAQAPSRGNFGMLAADVQEMKGDGISLWSLLSSVGL</sequence>